<name>A0A6J6BAM6_9ZZZZ</name>
<evidence type="ECO:0000313" key="2">
    <source>
        <dbReference type="EMBL" id="CAB4535697.1"/>
    </source>
</evidence>
<proteinExistence type="predicted"/>
<protein>
    <submittedName>
        <fullName evidence="2">Unannotated protein</fullName>
    </submittedName>
</protein>
<feature type="region of interest" description="Disordered" evidence="1">
    <location>
        <begin position="1"/>
        <end position="20"/>
    </location>
</feature>
<sequence>MRRRATASRPETSCPSINTDPEVGVTILLTIRMAVVFPEPESPINTVIFAVGADNEKSASAAVFPYFFETRSNSITWERRS</sequence>
<reference evidence="2" key="1">
    <citation type="submission" date="2020-05" db="EMBL/GenBank/DDBJ databases">
        <authorList>
            <person name="Chiriac C."/>
            <person name="Salcher M."/>
            <person name="Ghai R."/>
            <person name="Kavagutti S V."/>
        </authorList>
    </citation>
    <scope>NUCLEOTIDE SEQUENCE</scope>
</reference>
<organism evidence="2">
    <name type="scientific">freshwater metagenome</name>
    <dbReference type="NCBI Taxonomy" id="449393"/>
    <lineage>
        <taxon>unclassified sequences</taxon>
        <taxon>metagenomes</taxon>
        <taxon>ecological metagenomes</taxon>
    </lineage>
</organism>
<gene>
    <name evidence="2" type="ORF">UFOPK1413_00459</name>
</gene>
<feature type="compositionally biased region" description="Polar residues" evidence="1">
    <location>
        <begin position="9"/>
        <end position="19"/>
    </location>
</feature>
<dbReference type="EMBL" id="CAEZSG010000052">
    <property type="protein sequence ID" value="CAB4535697.1"/>
    <property type="molecule type" value="Genomic_DNA"/>
</dbReference>
<evidence type="ECO:0000256" key="1">
    <source>
        <dbReference type="SAM" id="MobiDB-lite"/>
    </source>
</evidence>
<dbReference type="AlphaFoldDB" id="A0A6J6BAM6"/>
<accession>A0A6J6BAM6</accession>